<dbReference type="Pfam" id="PF17917">
    <property type="entry name" value="RT_RNaseH"/>
    <property type="match status" value="1"/>
</dbReference>
<accession>A0A6L2L1R3</accession>
<dbReference type="InterPro" id="IPR021109">
    <property type="entry name" value="Peptidase_aspartic_dom_sf"/>
</dbReference>
<dbReference type="PANTHER" id="PTHR34072">
    <property type="entry name" value="ENZYMATIC POLYPROTEIN-RELATED"/>
    <property type="match status" value="1"/>
</dbReference>
<protein>
    <submittedName>
        <fullName evidence="8">Reverse transcriptase domain-containing protein</fullName>
    </submittedName>
</protein>
<feature type="domain" description="Reverse transcriptase RNase H-like" evidence="7">
    <location>
        <begin position="185"/>
        <end position="286"/>
    </location>
</feature>
<dbReference type="Gene3D" id="2.40.70.10">
    <property type="entry name" value="Acid Proteases"/>
    <property type="match status" value="1"/>
</dbReference>
<keyword evidence="3" id="KW-0540">Nuclease</keyword>
<evidence type="ECO:0000256" key="5">
    <source>
        <dbReference type="ARBA" id="ARBA00022801"/>
    </source>
</evidence>
<dbReference type="EMBL" id="BKCJ010003387">
    <property type="protein sequence ID" value="GEU54777.1"/>
    <property type="molecule type" value="Genomic_DNA"/>
</dbReference>
<dbReference type="Gene3D" id="3.10.20.370">
    <property type="match status" value="1"/>
</dbReference>
<comment type="caution">
    <text evidence="8">The sequence shown here is derived from an EMBL/GenBank/DDBJ whole genome shotgun (WGS) entry which is preliminary data.</text>
</comment>
<dbReference type="GO" id="GO:0016787">
    <property type="term" value="F:hydrolase activity"/>
    <property type="evidence" value="ECO:0007669"/>
    <property type="project" value="UniProtKB-KW"/>
</dbReference>
<dbReference type="CDD" id="cd00303">
    <property type="entry name" value="retropepsin_like"/>
    <property type="match status" value="1"/>
</dbReference>
<keyword evidence="4" id="KW-0255">Endonuclease</keyword>
<dbReference type="AlphaFoldDB" id="A0A6L2L1R3"/>
<gene>
    <name evidence="8" type="ORF">Tci_026755</name>
</gene>
<evidence type="ECO:0000256" key="4">
    <source>
        <dbReference type="ARBA" id="ARBA00022759"/>
    </source>
</evidence>
<evidence type="ECO:0000256" key="6">
    <source>
        <dbReference type="ARBA" id="ARBA00022918"/>
    </source>
</evidence>
<evidence type="ECO:0000256" key="1">
    <source>
        <dbReference type="ARBA" id="ARBA00022679"/>
    </source>
</evidence>
<dbReference type="CDD" id="cd09274">
    <property type="entry name" value="RNase_HI_RT_Ty3"/>
    <property type="match status" value="1"/>
</dbReference>
<dbReference type="PANTHER" id="PTHR34072:SF57">
    <property type="entry name" value="RNA-DIRECTED DNA POLYMERASE"/>
    <property type="match status" value="1"/>
</dbReference>
<name>A0A6L2L1R3_TANCI</name>
<keyword evidence="5" id="KW-0378">Hydrolase</keyword>
<dbReference type="GO" id="GO:0004519">
    <property type="term" value="F:endonuclease activity"/>
    <property type="evidence" value="ECO:0007669"/>
    <property type="project" value="UniProtKB-KW"/>
</dbReference>
<keyword evidence="1" id="KW-0808">Transferase</keyword>
<keyword evidence="2" id="KW-0548">Nucleotidyltransferase</keyword>
<reference evidence="8" key="1">
    <citation type="journal article" date="2019" name="Sci. Rep.">
        <title>Draft genome of Tanacetum cinerariifolium, the natural source of mosquito coil.</title>
        <authorList>
            <person name="Yamashiro T."/>
            <person name="Shiraishi A."/>
            <person name="Satake H."/>
            <person name="Nakayama K."/>
        </authorList>
    </citation>
    <scope>NUCLEOTIDE SEQUENCE</scope>
</reference>
<evidence type="ECO:0000259" key="7">
    <source>
        <dbReference type="Pfam" id="PF17917"/>
    </source>
</evidence>
<dbReference type="InterPro" id="IPR043502">
    <property type="entry name" value="DNA/RNA_pol_sf"/>
</dbReference>
<proteinExistence type="predicted"/>
<evidence type="ECO:0000256" key="2">
    <source>
        <dbReference type="ARBA" id="ARBA00022695"/>
    </source>
</evidence>
<evidence type="ECO:0000256" key="3">
    <source>
        <dbReference type="ARBA" id="ARBA00022722"/>
    </source>
</evidence>
<dbReference type="GO" id="GO:0003964">
    <property type="term" value="F:RNA-directed DNA polymerase activity"/>
    <property type="evidence" value="ECO:0007669"/>
    <property type="project" value="UniProtKB-KW"/>
</dbReference>
<keyword evidence="6 8" id="KW-0695">RNA-directed DNA polymerase</keyword>
<dbReference type="SUPFAM" id="SSF56672">
    <property type="entry name" value="DNA/RNA polymerases"/>
    <property type="match status" value="1"/>
</dbReference>
<evidence type="ECO:0000313" key="8">
    <source>
        <dbReference type="EMBL" id="GEU54777.1"/>
    </source>
</evidence>
<organism evidence="8">
    <name type="scientific">Tanacetum cinerariifolium</name>
    <name type="common">Dalmatian daisy</name>
    <name type="synonym">Chrysanthemum cinerariifolium</name>
    <dbReference type="NCBI Taxonomy" id="118510"/>
    <lineage>
        <taxon>Eukaryota</taxon>
        <taxon>Viridiplantae</taxon>
        <taxon>Streptophyta</taxon>
        <taxon>Embryophyta</taxon>
        <taxon>Tracheophyta</taxon>
        <taxon>Spermatophyta</taxon>
        <taxon>Magnoliopsida</taxon>
        <taxon>eudicotyledons</taxon>
        <taxon>Gunneridae</taxon>
        <taxon>Pentapetalae</taxon>
        <taxon>asterids</taxon>
        <taxon>campanulids</taxon>
        <taxon>Asterales</taxon>
        <taxon>Asteraceae</taxon>
        <taxon>Asteroideae</taxon>
        <taxon>Anthemideae</taxon>
        <taxon>Anthemidinae</taxon>
        <taxon>Tanacetum</taxon>
    </lineage>
</organism>
<dbReference type="InterPro" id="IPR041373">
    <property type="entry name" value="RT_RNaseH"/>
</dbReference>
<sequence length="403" mass="46590">MDNEPMWDVDCVVVLTPGSAITIPKTVKELSIKANLGASINLMSYSLYAKLSLETIKPTKMSVRLAEQSFQYTVGIAKNILVEVGKFTFPSDFIILEMEEDSKVPLILGRPFLHTVDTVIQVKQNIDVIDKILEDFNALLYEGSEILQLLEKDNLFEFDDECHNAFKLLKEKLTCTPLIISPKWNLPFRLICDVSDFTVGAILGQKDGKNFHPIYFVSKTLNAAMQNYTITKKDFMAVVFAFDKFRSYMVLSKIIVHTDHSGLRHLFKKQDAKSCLICWILILQEFDIEIKDRKGTKNVVSVHLSRIENDEITDDSEVDDNFPRETLMEINTRDEPWFIDFANYLLSDIIPKGMTYQQKNNFFSDLKYYFWEEPYLFKVCSDGMIRRCIFGLETRTILDQCHH</sequence>